<keyword evidence="1" id="KW-1133">Transmembrane helix</keyword>
<reference evidence="2" key="1">
    <citation type="submission" date="2025-05" db="UniProtKB">
        <authorList>
            <consortium name="EnsemblMetazoa"/>
        </authorList>
    </citation>
    <scope>IDENTIFICATION</scope>
</reference>
<dbReference type="GeneID" id="126880124"/>
<name>A0ABM5JPC8_DIAVI</name>
<keyword evidence="3" id="KW-1185">Reference proteome</keyword>
<organism evidence="2 3">
    <name type="scientific">Diabrotica virgifera virgifera</name>
    <name type="common">western corn rootworm</name>
    <dbReference type="NCBI Taxonomy" id="50390"/>
    <lineage>
        <taxon>Eukaryota</taxon>
        <taxon>Metazoa</taxon>
        <taxon>Ecdysozoa</taxon>
        <taxon>Arthropoda</taxon>
        <taxon>Hexapoda</taxon>
        <taxon>Insecta</taxon>
        <taxon>Pterygota</taxon>
        <taxon>Neoptera</taxon>
        <taxon>Endopterygota</taxon>
        <taxon>Coleoptera</taxon>
        <taxon>Polyphaga</taxon>
        <taxon>Cucujiformia</taxon>
        <taxon>Chrysomeloidea</taxon>
        <taxon>Chrysomelidae</taxon>
        <taxon>Galerucinae</taxon>
        <taxon>Diabroticina</taxon>
        <taxon>Diabroticites</taxon>
        <taxon>Diabrotica</taxon>
    </lineage>
</organism>
<sequence>MILSCVDAERSDDTIFFIWISAVSLFRIVNLLQLSSCHHRYVLQRDAANQSMRSCPHPLFYDLVVRKRGRLLLFGVGNRLGKESFETYSSRQRRFIIRLSEIDQQHHNSPMISRKMLTKLWKLWKLLLLK</sequence>
<keyword evidence="1" id="KW-0472">Membrane</keyword>
<evidence type="ECO:0000313" key="3">
    <source>
        <dbReference type="Proteomes" id="UP001652700"/>
    </source>
</evidence>
<keyword evidence="1" id="KW-0812">Transmembrane</keyword>
<dbReference type="EnsemblMetazoa" id="XM_050643829.1">
    <property type="protein sequence ID" value="XP_050499786.1"/>
    <property type="gene ID" value="LOC126880124"/>
</dbReference>
<evidence type="ECO:0000313" key="2">
    <source>
        <dbReference type="EnsemblMetazoa" id="XP_050499786.1"/>
    </source>
</evidence>
<dbReference type="RefSeq" id="XP_050499786.1">
    <property type="nucleotide sequence ID" value="XM_050643829.1"/>
</dbReference>
<protein>
    <submittedName>
        <fullName evidence="2">Uncharacterized protein</fullName>
    </submittedName>
</protein>
<feature type="transmembrane region" description="Helical" evidence="1">
    <location>
        <begin position="16"/>
        <end position="35"/>
    </location>
</feature>
<accession>A0ABM5JPC8</accession>
<proteinExistence type="predicted"/>
<dbReference type="Proteomes" id="UP001652700">
    <property type="component" value="Unplaced"/>
</dbReference>
<evidence type="ECO:0000256" key="1">
    <source>
        <dbReference type="SAM" id="Phobius"/>
    </source>
</evidence>